<feature type="domain" description="Glycosyltransferase 2-like" evidence="1">
    <location>
        <begin position="11"/>
        <end position="135"/>
    </location>
</feature>
<sequence length="183" mass="20278">MSITENKYSVSVVIPAYNIGDFIARAINSVLAQTHPPDEIIVVDDGSTDNTGEVVKGFGEKVIYIHQQNGGLSAARNTAMRASTCKWISFLDGDDEWLEAFRADPNAAGMAAGVKHFVCGLRCVDPWKSGYEMIDRRLARLYYGGGRQYFKSRCYRQAIVALGCAHQHRKTLKSVTLMVLSRL</sequence>
<organism evidence="2">
    <name type="scientific">marine sediment metagenome</name>
    <dbReference type="NCBI Taxonomy" id="412755"/>
    <lineage>
        <taxon>unclassified sequences</taxon>
        <taxon>metagenomes</taxon>
        <taxon>ecological metagenomes</taxon>
    </lineage>
</organism>
<dbReference type="PANTHER" id="PTHR22916">
    <property type="entry name" value="GLYCOSYLTRANSFERASE"/>
    <property type="match status" value="1"/>
</dbReference>
<dbReference type="InterPro" id="IPR029044">
    <property type="entry name" value="Nucleotide-diphossugar_trans"/>
</dbReference>
<protein>
    <recommendedName>
        <fullName evidence="1">Glycosyltransferase 2-like domain-containing protein</fullName>
    </recommendedName>
</protein>
<proteinExistence type="predicted"/>
<comment type="caution">
    <text evidence="2">The sequence shown here is derived from an EMBL/GenBank/DDBJ whole genome shotgun (WGS) entry which is preliminary data.</text>
</comment>
<dbReference type="PANTHER" id="PTHR22916:SF3">
    <property type="entry name" value="UDP-GLCNAC:BETAGAL BETA-1,3-N-ACETYLGLUCOSAMINYLTRANSFERASE-LIKE PROTEIN 1"/>
    <property type="match status" value="1"/>
</dbReference>
<feature type="non-terminal residue" evidence="2">
    <location>
        <position position="183"/>
    </location>
</feature>
<dbReference type="AlphaFoldDB" id="A0A0F8Z6A3"/>
<gene>
    <name evidence="2" type="ORF">LCGC14_3072500</name>
</gene>
<dbReference type="Gene3D" id="3.90.550.10">
    <property type="entry name" value="Spore Coat Polysaccharide Biosynthesis Protein SpsA, Chain A"/>
    <property type="match status" value="1"/>
</dbReference>
<dbReference type="SUPFAM" id="SSF53448">
    <property type="entry name" value="Nucleotide-diphospho-sugar transferases"/>
    <property type="match status" value="1"/>
</dbReference>
<accession>A0A0F8Z6A3</accession>
<reference evidence="2" key="1">
    <citation type="journal article" date="2015" name="Nature">
        <title>Complex archaea that bridge the gap between prokaryotes and eukaryotes.</title>
        <authorList>
            <person name="Spang A."/>
            <person name="Saw J.H."/>
            <person name="Jorgensen S.L."/>
            <person name="Zaremba-Niedzwiedzka K."/>
            <person name="Martijn J."/>
            <person name="Lind A.E."/>
            <person name="van Eijk R."/>
            <person name="Schleper C."/>
            <person name="Guy L."/>
            <person name="Ettema T.J."/>
        </authorList>
    </citation>
    <scope>NUCLEOTIDE SEQUENCE</scope>
</reference>
<dbReference type="Pfam" id="PF00535">
    <property type="entry name" value="Glycos_transf_2"/>
    <property type="match status" value="1"/>
</dbReference>
<dbReference type="InterPro" id="IPR001173">
    <property type="entry name" value="Glyco_trans_2-like"/>
</dbReference>
<dbReference type="GO" id="GO:0016758">
    <property type="term" value="F:hexosyltransferase activity"/>
    <property type="evidence" value="ECO:0007669"/>
    <property type="project" value="UniProtKB-ARBA"/>
</dbReference>
<name>A0A0F8Z6A3_9ZZZZ</name>
<dbReference type="CDD" id="cd00761">
    <property type="entry name" value="Glyco_tranf_GTA_type"/>
    <property type="match status" value="1"/>
</dbReference>
<evidence type="ECO:0000259" key="1">
    <source>
        <dbReference type="Pfam" id="PF00535"/>
    </source>
</evidence>
<dbReference type="EMBL" id="LAZR01065391">
    <property type="protein sequence ID" value="KKK55641.1"/>
    <property type="molecule type" value="Genomic_DNA"/>
</dbReference>
<evidence type="ECO:0000313" key="2">
    <source>
        <dbReference type="EMBL" id="KKK55641.1"/>
    </source>
</evidence>